<comment type="subcellular location">
    <subcellularLocation>
        <location evidence="2">Cytoplasm</location>
    </subcellularLocation>
    <subcellularLocation>
        <location evidence="1">Nucleus</location>
    </subcellularLocation>
</comment>
<keyword evidence="11" id="KW-0539">Nucleus</keyword>
<dbReference type="Pfam" id="PF08389">
    <property type="entry name" value="Xpo1"/>
    <property type="match status" value="1"/>
</dbReference>
<protein>
    <recommendedName>
        <fullName evidence="13">Exportin-5</fullName>
    </recommendedName>
    <alternativeName>
        <fullName evidence="14">Ran-binding protein 21</fullName>
    </alternativeName>
</protein>
<evidence type="ECO:0000259" key="16">
    <source>
        <dbReference type="Pfam" id="PF19273"/>
    </source>
</evidence>
<evidence type="ECO:0000256" key="13">
    <source>
        <dbReference type="ARBA" id="ARBA00073518"/>
    </source>
</evidence>
<dbReference type="Pfam" id="PF19273">
    <property type="entry name" value="Exportin-5"/>
    <property type="match status" value="1"/>
</dbReference>
<keyword evidence="18" id="KW-1185">Reference proteome</keyword>
<feature type="domain" description="Exportin-5 C-terminal" evidence="16">
    <location>
        <begin position="253"/>
        <end position="1101"/>
    </location>
</feature>
<evidence type="ECO:0000256" key="1">
    <source>
        <dbReference type="ARBA" id="ARBA00004123"/>
    </source>
</evidence>
<dbReference type="GO" id="GO:0005634">
    <property type="term" value="C:nucleus"/>
    <property type="evidence" value="ECO:0007669"/>
    <property type="project" value="UniProtKB-SubCell"/>
</dbReference>
<keyword evidence="9" id="KW-0007">Acetylation</keyword>
<comment type="similarity">
    <text evidence="3">Belongs to the exportin family.</text>
</comment>
<organism evidence="17 18">
    <name type="scientific">Pelobates cultripes</name>
    <name type="common">Western spadefoot toad</name>
    <dbReference type="NCBI Taxonomy" id="61616"/>
    <lineage>
        <taxon>Eukaryota</taxon>
        <taxon>Metazoa</taxon>
        <taxon>Chordata</taxon>
        <taxon>Craniata</taxon>
        <taxon>Vertebrata</taxon>
        <taxon>Euteleostomi</taxon>
        <taxon>Amphibia</taxon>
        <taxon>Batrachia</taxon>
        <taxon>Anura</taxon>
        <taxon>Pelobatoidea</taxon>
        <taxon>Pelobatidae</taxon>
        <taxon>Pelobates</taxon>
    </lineage>
</organism>
<proteinExistence type="inferred from homology"/>
<dbReference type="GO" id="GO:0006611">
    <property type="term" value="P:protein export from nucleus"/>
    <property type="evidence" value="ECO:0007669"/>
    <property type="project" value="InterPro"/>
</dbReference>
<name>A0AAD1VVW9_PELCU</name>
<dbReference type="GO" id="GO:0042565">
    <property type="term" value="C:RNA nuclear export complex"/>
    <property type="evidence" value="ECO:0007669"/>
    <property type="project" value="TreeGrafter"/>
</dbReference>
<evidence type="ECO:0000256" key="4">
    <source>
        <dbReference type="ARBA" id="ARBA00022448"/>
    </source>
</evidence>
<evidence type="ECO:0000256" key="5">
    <source>
        <dbReference type="ARBA" id="ARBA00022490"/>
    </source>
</evidence>
<dbReference type="SUPFAM" id="SSF48371">
    <property type="entry name" value="ARM repeat"/>
    <property type="match status" value="1"/>
</dbReference>
<evidence type="ECO:0000313" key="17">
    <source>
        <dbReference type="EMBL" id="CAH2256594.1"/>
    </source>
</evidence>
<dbReference type="FunFam" id="1.25.10.10:FF:000204">
    <property type="entry name" value="Exportin 5"/>
    <property type="match status" value="1"/>
</dbReference>
<keyword evidence="5" id="KW-0963">Cytoplasm</keyword>
<keyword evidence="10" id="KW-0943">RNA-mediated gene silencing</keyword>
<evidence type="ECO:0000256" key="14">
    <source>
        <dbReference type="ARBA" id="ARBA00077871"/>
    </source>
</evidence>
<keyword evidence="7" id="KW-0694">RNA-binding</keyword>
<evidence type="ECO:0000256" key="9">
    <source>
        <dbReference type="ARBA" id="ARBA00022990"/>
    </source>
</evidence>
<dbReference type="GO" id="GO:0006405">
    <property type="term" value="P:RNA export from nucleus"/>
    <property type="evidence" value="ECO:0007669"/>
    <property type="project" value="TreeGrafter"/>
</dbReference>
<keyword evidence="4" id="KW-0813">Transport</keyword>
<dbReference type="GO" id="GO:0005737">
    <property type="term" value="C:cytoplasm"/>
    <property type="evidence" value="ECO:0007669"/>
    <property type="project" value="UniProtKB-SubCell"/>
</dbReference>
<evidence type="ECO:0000259" key="15">
    <source>
        <dbReference type="Pfam" id="PF08389"/>
    </source>
</evidence>
<dbReference type="Proteomes" id="UP001295444">
    <property type="component" value="Chromosome 02"/>
</dbReference>
<accession>A0AAD1VVW9</accession>
<feature type="domain" description="Exportin-1/Importin-beta-like" evidence="15">
    <location>
        <begin position="53"/>
        <end position="211"/>
    </location>
</feature>
<dbReference type="Gene3D" id="1.25.10.10">
    <property type="entry name" value="Leucine-rich Repeat Variant"/>
    <property type="match status" value="1"/>
</dbReference>
<keyword evidence="8" id="KW-0653">Protein transport</keyword>
<evidence type="ECO:0000256" key="11">
    <source>
        <dbReference type="ARBA" id="ARBA00023242"/>
    </source>
</evidence>
<dbReference type="InterPro" id="IPR045478">
    <property type="entry name" value="Exportin-5_C"/>
</dbReference>
<dbReference type="EMBL" id="OW240913">
    <property type="protein sequence ID" value="CAH2256594.1"/>
    <property type="molecule type" value="Genomic_DNA"/>
</dbReference>
<sequence>MQLPVVRHFGLQVLEHVIKFRWNNMSSEDKLCLKYSVMELISNGMNTVLEEEAHIKDVFARIIVEMIKREWPQNWPDMLNELEALTKQGEVQTELVMFILLRLAEDVVTFHTLPPQRRRDIHLTMMQNMDKLFAFMLNILQENVTQYQHLNDTGQKGQSLSRVAVAALNTLAGYMDWVPIAHIVADNCKLLEGLCVLLSEPELQVEAAECLLIAVSRKGKLEDREPLMILFEDSAMNSILSAAQMADVEGLVEKSYIFLKRLCQVLCALGNQICALTVVTDPHAKVPVNFGKYLDALLAFTRHPSLFLKSSTLMTWGSLYRHELLSKDPQLLAAIPKFLQISMTSVVKVGFPSKNDSPSCEYSRLDFDCDEDFNTSYSMFLSWMTNILKAVCRLDPHTSFHMAGNWLRFLLTAPVDEEPQTFNPGKASGSPLSSTQAQWEAMTFFSEGITRVAFGVLCEEEGRVAEGIDLLHSILAYEATDPVILSCVLTNLSSYFPFIRYTNPSMPLVLSKLFAAISFHTSANSKDPLTRAVKNVRRHACCSLIKICSTYPELVLPHFELLYTQVKHLLKDERFQSQMERCSAMEALVLVSNQLKDYEKQKSFLMEFISPLMSVWLSEDVQRAISSPEAFISFVGAAASTNVDIEEDPCRLNRTQLSFCSFGILRMIMRAHWPSDIEEAKTGGFLVGYTPTGTPIFRHPCSEAVLKLVDSVVALIRTHNGIYHPDVLAKMGALSKAVEIMEIEKRSILGLPPLEASDTPFRRNLLERLQGFFCSSYDNCYQILGGCGPSLQQDFYSIPNLVPHLLNSAFTNLDNVPDFRLRVMLRRFVKPFILSCPPERYGSIVIPILGPLLNYMQQRLSQKWLFVNQQDIVSEEDECKEESVEILEDLLLRLLSREVMDLIIVCCVAKKNQSPSNAGADGLISATQVEVEDEEMMASDTTNPGTVELTELGRFLMGNEDLSTVLLVTVFSPLVWKDTISCQKAAVLLCWPLLTQVISSSLPSDAAVCFFTNVLRGLQMHGQHEGCLSALVHLAFQIYEALRPHYPALRSVMEQVPEIQKQSLDQFDSKLLFPKQKMADKRRKDHFKRLITGCIGKPLGEQFRKEIHIRNLPALFQKKSKTQLDVDPILENCDDSLPALFKP</sequence>
<dbReference type="PANTHER" id="PTHR11223:SF3">
    <property type="entry name" value="EXPORTIN-5"/>
    <property type="match status" value="1"/>
</dbReference>
<dbReference type="InterPro" id="IPR013598">
    <property type="entry name" value="Exportin-1/Importin-b-like"/>
</dbReference>
<comment type="function">
    <text evidence="12">Mediates the nuclear export of micro-RNA precursors, which form short hairpins. Also mediates the nuclear export of synthetic short hairpin RNAs used for RNA interference. In some circumstances can also mediate the nuclear export of deacylated and aminoacylated tRNAs. Specifically recognizes dsRNAs that lack a 5'-overhang in a sequence-independent manner, have only a short 3'-overhang, and that have a double-stranded length of at least 15 base-pairs. Binding is dependent on Ran-GTP.</text>
</comment>
<keyword evidence="6" id="KW-0820">tRNA-binding</keyword>
<evidence type="ECO:0000256" key="7">
    <source>
        <dbReference type="ARBA" id="ARBA00022884"/>
    </source>
</evidence>
<evidence type="ECO:0000256" key="10">
    <source>
        <dbReference type="ARBA" id="ARBA00023158"/>
    </source>
</evidence>
<dbReference type="InterPro" id="IPR045065">
    <property type="entry name" value="XPO1/5"/>
</dbReference>
<evidence type="ECO:0000313" key="18">
    <source>
        <dbReference type="Proteomes" id="UP001295444"/>
    </source>
</evidence>
<dbReference type="GO" id="GO:0000049">
    <property type="term" value="F:tRNA binding"/>
    <property type="evidence" value="ECO:0007669"/>
    <property type="project" value="UniProtKB-KW"/>
</dbReference>
<evidence type="ECO:0000256" key="2">
    <source>
        <dbReference type="ARBA" id="ARBA00004496"/>
    </source>
</evidence>
<evidence type="ECO:0000256" key="8">
    <source>
        <dbReference type="ARBA" id="ARBA00022927"/>
    </source>
</evidence>
<dbReference type="PANTHER" id="PTHR11223">
    <property type="entry name" value="EXPORTIN 1/5"/>
    <property type="match status" value="1"/>
</dbReference>
<dbReference type="InterPro" id="IPR016024">
    <property type="entry name" value="ARM-type_fold"/>
</dbReference>
<dbReference type="EMBL" id="OW240913">
    <property type="protein sequence ID" value="CAH2256593.1"/>
    <property type="molecule type" value="Genomic_DNA"/>
</dbReference>
<evidence type="ECO:0000256" key="12">
    <source>
        <dbReference type="ARBA" id="ARBA00057045"/>
    </source>
</evidence>
<evidence type="ECO:0000256" key="6">
    <source>
        <dbReference type="ARBA" id="ARBA00022555"/>
    </source>
</evidence>
<gene>
    <name evidence="17" type="ORF">PECUL_23A062167</name>
</gene>
<dbReference type="AlphaFoldDB" id="A0AAD1VVW9"/>
<dbReference type="GO" id="GO:0005049">
    <property type="term" value="F:nuclear export signal receptor activity"/>
    <property type="evidence" value="ECO:0007669"/>
    <property type="project" value="InterPro"/>
</dbReference>
<dbReference type="GO" id="GO:0031047">
    <property type="term" value="P:regulatory ncRNA-mediated gene silencing"/>
    <property type="evidence" value="ECO:0007669"/>
    <property type="project" value="UniProtKB-KW"/>
</dbReference>
<reference evidence="17" key="1">
    <citation type="submission" date="2022-03" db="EMBL/GenBank/DDBJ databases">
        <authorList>
            <person name="Alioto T."/>
            <person name="Alioto T."/>
            <person name="Gomez Garrido J."/>
        </authorList>
    </citation>
    <scope>NUCLEOTIDE SEQUENCE</scope>
</reference>
<evidence type="ECO:0000256" key="3">
    <source>
        <dbReference type="ARBA" id="ARBA00009466"/>
    </source>
</evidence>
<dbReference type="InterPro" id="IPR011989">
    <property type="entry name" value="ARM-like"/>
</dbReference>